<evidence type="ECO:0000313" key="2">
    <source>
        <dbReference type="EMBL" id="GHH05997.1"/>
    </source>
</evidence>
<dbReference type="AlphaFoldDB" id="A0A8J3MFV5"/>
<dbReference type="Proteomes" id="UP000611500">
    <property type="component" value="Unassembled WGS sequence"/>
</dbReference>
<proteinExistence type="predicted"/>
<comment type="caution">
    <text evidence="2">The sequence shown here is derived from an EMBL/GenBank/DDBJ whole genome shotgun (WGS) entry which is preliminary data.</text>
</comment>
<evidence type="ECO:0000313" key="3">
    <source>
        <dbReference type="Proteomes" id="UP000611500"/>
    </source>
</evidence>
<dbReference type="InterPro" id="IPR047650">
    <property type="entry name" value="Transpos_IS110"/>
</dbReference>
<feature type="domain" description="Transposase IS110-like N-terminal" evidence="1">
    <location>
        <begin position="13"/>
        <end position="114"/>
    </location>
</feature>
<sequence>MTATHSIASTVLVAIDISKHRHEVLISIPGKKRRRRLTITNTLEDFQRLATSLASYELPVRLGFEATGNYRRPLAHHLGQAGFDLKLISSVGLARTREALHNSWDKNDPKDAHLRRKAYTAIAAKMARTVHAVIKHGEPCPPSAPMAQI</sequence>
<dbReference type="InterPro" id="IPR002525">
    <property type="entry name" value="Transp_IS110-like_N"/>
</dbReference>
<protein>
    <recommendedName>
        <fullName evidence="1">Transposase IS110-like N-terminal domain-containing protein</fullName>
    </recommendedName>
</protein>
<gene>
    <name evidence="2" type="ORF">GCM10010961_44940</name>
</gene>
<organism evidence="2 3">
    <name type="scientific">Pseudodonghicola xiamenensis</name>
    <dbReference type="NCBI Taxonomy" id="337702"/>
    <lineage>
        <taxon>Bacteria</taxon>
        <taxon>Pseudomonadati</taxon>
        <taxon>Pseudomonadota</taxon>
        <taxon>Alphaproteobacteria</taxon>
        <taxon>Rhodobacterales</taxon>
        <taxon>Paracoccaceae</taxon>
        <taxon>Pseudodonghicola</taxon>
    </lineage>
</organism>
<dbReference type="GO" id="GO:0003677">
    <property type="term" value="F:DNA binding"/>
    <property type="evidence" value="ECO:0007669"/>
    <property type="project" value="InterPro"/>
</dbReference>
<dbReference type="GO" id="GO:0006313">
    <property type="term" value="P:DNA transposition"/>
    <property type="evidence" value="ECO:0007669"/>
    <property type="project" value="InterPro"/>
</dbReference>
<accession>A0A8J3MFV5</accession>
<name>A0A8J3MFV5_9RHOB</name>
<evidence type="ECO:0000259" key="1">
    <source>
        <dbReference type="Pfam" id="PF01548"/>
    </source>
</evidence>
<reference evidence="2" key="2">
    <citation type="submission" date="2020-09" db="EMBL/GenBank/DDBJ databases">
        <authorList>
            <person name="Sun Q."/>
            <person name="Zhou Y."/>
        </authorList>
    </citation>
    <scope>NUCLEOTIDE SEQUENCE</scope>
    <source>
        <strain evidence="2">CGMCC 1.7081</strain>
    </source>
</reference>
<dbReference type="PANTHER" id="PTHR33055">
    <property type="entry name" value="TRANSPOSASE FOR INSERTION SEQUENCE ELEMENT IS1111A"/>
    <property type="match status" value="1"/>
</dbReference>
<keyword evidence="3" id="KW-1185">Reference proteome</keyword>
<dbReference type="Pfam" id="PF01548">
    <property type="entry name" value="DEDD_Tnp_IS110"/>
    <property type="match status" value="1"/>
</dbReference>
<dbReference type="EMBL" id="BNAP01000067">
    <property type="protein sequence ID" value="GHH05997.1"/>
    <property type="molecule type" value="Genomic_DNA"/>
</dbReference>
<reference evidence="2" key="1">
    <citation type="journal article" date="2014" name="Int. J. Syst. Evol. Microbiol.">
        <title>Complete genome sequence of Corynebacterium casei LMG S-19264T (=DSM 44701T), isolated from a smear-ripened cheese.</title>
        <authorList>
            <consortium name="US DOE Joint Genome Institute (JGI-PGF)"/>
            <person name="Walter F."/>
            <person name="Albersmeier A."/>
            <person name="Kalinowski J."/>
            <person name="Ruckert C."/>
        </authorList>
    </citation>
    <scope>NUCLEOTIDE SEQUENCE</scope>
    <source>
        <strain evidence="2">CGMCC 1.7081</strain>
    </source>
</reference>
<dbReference type="GO" id="GO:0004803">
    <property type="term" value="F:transposase activity"/>
    <property type="evidence" value="ECO:0007669"/>
    <property type="project" value="InterPro"/>
</dbReference>